<accession>A0A1M7BUP0</accession>
<keyword evidence="3" id="KW-1185">Reference proteome</keyword>
<evidence type="ECO:0000259" key="1">
    <source>
        <dbReference type="PROSITE" id="PS50011"/>
    </source>
</evidence>
<dbReference type="Gene3D" id="1.50.10.20">
    <property type="match status" value="1"/>
</dbReference>
<organism evidence="2 3">
    <name type="scientific">Chitinophaga jiangningensis</name>
    <dbReference type="NCBI Taxonomy" id="1419482"/>
    <lineage>
        <taxon>Bacteria</taxon>
        <taxon>Pseudomonadati</taxon>
        <taxon>Bacteroidota</taxon>
        <taxon>Chitinophagia</taxon>
        <taxon>Chitinophagales</taxon>
        <taxon>Chitinophagaceae</taxon>
        <taxon>Chitinophaga</taxon>
    </lineage>
</organism>
<dbReference type="PROSITE" id="PS50011">
    <property type="entry name" value="PROTEIN_KINASE_DOM"/>
    <property type="match status" value="1"/>
</dbReference>
<evidence type="ECO:0000313" key="3">
    <source>
        <dbReference type="Proteomes" id="UP000184420"/>
    </source>
</evidence>
<reference evidence="2 3" key="1">
    <citation type="submission" date="2016-11" db="EMBL/GenBank/DDBJ databases">
        <authorList>
            <person name="Jaros S."/>
            <person name="Januszkiewicz K."/>
            <person name="Wedrychowicz H."/>
        </authorList>
    </citation>
    <scope>NUCLEOTIDE SEQUENCE [LARGE SCALE GENOMIC DNA]</scope>
    <source>
        <strain evidence="2 3">DSM 27406</strain>
    </source>
</reference>
<sequence length="881" mass="100759">MNQQQSYILSGGNIDNKYDKIELLPSNECKQFIKANNIPIEIEFPYLTIGSRKHEKGWIIELSATIFKIDEILPRIIEYLTINNISFQLPINKEFYVKILFGHFGPDIQNRLILIFPKSEIDAKIIVKKLIQYTSNNVHPIIQGSYHLLQGIHVRYDYTNCITINSVEGKKQRVAILTNGSYIPNPLNPIYKHPKNIQWIFEDIRSLKNPKLSSVVGNKTVKTSLIRIDSKGTVHKGIFFPKWYQPLKCVIKTGKKNELLNERGIDAADNITWQYKIHSELKHSEVTALPYDLVKEENEMAIVMQYIKGNNLGNLLFNIYSIGGWRALKDEQKNKVIQISLHFLELIKKIHDKGIIHRDVNPSNLIYTPDKKLKILDFGLSYQIQSDNKNPIFQGFTIGYSDIYRKDSDNYIPDTQEDIFSIGAVLSFIFTGSNPAFLDFENSENLFIQLKSLIGSEEIAELICKCLNSDRTRRPILEEILSYIKNIYGKLLNDTIPFTISGINMFKDSVTFGSKAICSKLYTDANNYWIYPTADDSRERHHDERLSVEPGFYTGISGTIHTLLAMNSLRPEIKNGEFENTILNKNIGFIINFYNTNVNGPVGLMTGRYGIGLIIAKCINRGILTVNENMINNTIKLLNTKPLILNLWEGISGKGLFILKSYNELQIHNYKELLSEVNDILLTSQQANGLWTKNHNNKSYSAINLASGNSGILLYLLLYKVDTKDSSMDDCIHKSLNGIIQNMYNDNNHSFLFGTAGVAYIFIKAYEVFQLKKYKIFAEKLINKININRIRENFTFATGLPGIGYVLLEAAKVLNNDNYKEKAFIIASYLNNYKLLKNHQIITWNSDVSRSLSPGLFHGSCGILLFLHRCFTYKEINDPLF</sequence>
<dbReference type="InterPro" id="IPR007822">
    <property type="entry name" value="LANC-like"/>
</dbReference>
<dbReference type="RefSeq" id="WP_073080623.1">
    <property type="nucleotide sequence ID" value="NZ_FRBL01000004.1"/>
</dbReference>
<dbReference type="InterPro" id="IPR057929">
    <property type="entry name" value="RamC_N"/>
</dbReference>
<dbReference type="Gene3D" id="1.10.510.10">
    <property type="entry name" value="Transferase(Phosphotransferase) domain 1"/>
    <property type="match status" value="1"/>
</dbReference>
<dbReference type="Proteomes" id="UP000184420">
    <property type="component" value="Unassembled WGS sequence"/>
</dbReference>
<dbReference type="InterPro" id="IPR011009">
    <property type="entry name" value="Kinase-like_dom_sf"/>
</dbReference>
<dbReference type="Pfam" id="PF25816">
    <property type="entry name" value="RamC_N"/>
    <property type="match status" value="1"/>
</dbReference>
<gene>
    <name evidence="2" type="ORF">SAMN05444266_10479</name>
</gene>
<dbReference type="AlphaFoldDB" id="A0A1M7BUP0"/>
<dbReference type="STRING" id="1419482.SAMN05444266_10479"/>
<name>A0A1M7BUP0_9BACT</name>
<dbReference type="PANTHER" id="PTHR44167">
    <property type="entry name" value="OVARIAN-SPECIFIC SERINE/THREONINE-PROTEIN KINASE LOK-RELATED"/>
    <property type="match status" value="1"/>
</dbReference>
<dbReference type="EMBL" id="FRBL01000004">
    <property type="protein sequence ID" value="SHL58700.1"/>
    <property type="molecule type" value="Genomic_DNA"/>
</dbReference>
<evidence type="ECO:0000313" key="2">
    <source>
        <dbReference type="EMBL" id="SHL58700.1"/>
    </source>
</evidence>
<dbReference type="SUPFAM" id="SSF56112">
    <property type="entry name" value="Protein kinase-like (PK-like)"/>
    <property type="match status" value="1"/>
</dbReference>
<dbReference type="GO" id="GO:0005524">
    <property type="term" value="F:ATP binding"/>
    <property type="evidence" value="ECO:0007669"/>
    <property type="project" value="InterPro"/>
</dbReference>
<dbReference type="GO" id="GO:0031179">
    <property type="term" value="P:peptide modification"/>
    <property type="evidence" value="ECO:0007669"/>
    <property type="project" value="InterPro"/>
</dbReference>
<protein>
    <submittedName>
        <fullName evidence="2">Lanthionine synthetase C-like protein</fullName>
    </submittedName>
</protein>
<feature type="domain" description="Protein kinase" evidence="1">
    <location>
        <begin position="201"/>
        <end position="489"/>
    </location>
</feature>
<dbReference type="PANTHER" id="PTHR44167:SF24">
    <property type="entry name" value="SERINE_THREONINE-PROTEIN KINASE CHK2"/>
    <property type="match status" value="1"/>
</dbReference>
<dbReference type="SUPFAM" id="SSF158745">
    <property type="entry name" value="LanC-like"/>
    <property type="match status" value="1"/>
</dbReference>
<dbReference type="Pfam" id="PF05147">
    <property type="entry name" value="LANC_like"/>
    <property type="match status" value="1"/>
</dbReference>
<dbReference type="Pfam" id="PF00069">
    <property type="entry name" value="Pkinase"/>
    <property type="match status" value="1"/>
</dbReference>
<dbReference type="GO" id="GO:0004672">
    <property type="term" value="F:protein kinase activity"/>
    <property type="evidence" value="ECO:0007669"/>
    <property type="project" value="InterPro"/>
</dbReference>
<dbReference type="InterPro" id="IPR000719">
    <property type="entry name" value="Prot_kinase_dom"/>
</dbReference>
<proteinExistence type="predicted"/>
<dbReference type="SMART" id="SM01260">
    <property type="entry name" value="LANC_like"/>
    <property type="match status" value="1"/>
</dbReference>
<dbReference type="OrthoDB" id="9813021at2"/>